<evidence type="ECO:0000313" key="1">
    <source>
        <dbReference type="EMBL" id="KAG5638382.1"/>
    </source>
</evidence>
<proteinExistence type="predicted"/>
<dbReference type="AlphaFoldDB" id="A0A9P7G0R4"/>
<protein>
    <submittedName>
        <fullName evidence="1">Uncharacterized protein</fullName>
    </submittedName>
</protein>
<organism evidence="1 2">
    <name type="scientific">Sphagnurus paluster</name>
    <dbReference type="NCBI Taxonomy" id="117069"/>
    <lineage>
        <taxon>Eukaryota</taxon>
        <taxon>Fungi</taxon>
        <taxon>Dikarya</taxon>
        <taxon>Basidiomycota</taxon>
        <taxon>Agaricomycotina</taxon>
        <taxon>Agaricomycetes</taxon>
        <taxon>Agaricomycetidae</taxon>
        <taxon>Agaricales</taxon>
        <taxon>Tricholomatineae</taxon>
        <taxon>Lyophyllaceae</taxon>
        <taxon>Sphagnurus</taxon>
    </lineage>
</organism>
<evidence type="ECO:0000313" key="2">
    <source>
        <dbReference type="Proteomes" id="UP000717328"/>
    </source>
</evidence>
<gene>
    <name evidence="1" type="ORF">H0H81_000278</name>
</gene>
<dbReference type="EMBL" id="JABCKI010005765">
    <property type="protein sequence ID" value="KAG5638382.1"/>
    <property type="molecule type" value="Genomic_DNA"/>
</dbReference>
<accession>A0A9P7G0R4</accession>
<reference evidence="1" key="2">
    <citation type="submission" date="2021-10" db="EMBL/GenBank/DDBJ databases">
        <title>Phylogenomics reveals ancestral predisposition of the termite-cultivated fungus Termitomyces towards a domesticated lifestyle.</title>
        <authorList>
            <person name="Auxier B."/>
            <person name="Grum-Grzhimaylo A."/>
            <person name="Cardenas M.E."/>
            <person name="Lodge J.D."/>
            <person name="Laessoe T."/>
            <person name="Pedersen O."/>
            <person name="Smith M.E."/>
            <person name="Kuyper T.W."/>
            <person name="Franco-Molano E.A."/>
            <person name="Baroni T.J."/>
            <person name="Aanen D.K."/>
        </authorList>
    </citation>
    <scope>NUCLEOTIDE SEQUENCE</scope>
    <source>
        <strain evidence="1">D49</strain>
    </source>
</reference>
<reference evidence="1" key="1">
    <citation type="submission" date="2021-02" db="EMBL/GenBank/DDBJ databases">
        <authorList>
            <person name="Nieuwenhuis M."/>
            <person name="Van De Peppel L.J.J."/>
        </authorList>
    </citation>
    <scope>NUCLEOTIDE SEQUENCE</scope>
    <source>
        <strain evidence="1">D49</strain>
    </source>
</reference>
<dbReference type="PANTHER" id="PTHR34365">
    <property type="entry name" value="ENOLASE (DUF1399)"/>
    <property type="match status" value="1"/>
</dbReference>
<dbReference type="Proteomes" id="UP000717328">
    <property type="component" value="Unassembled WGS sequence"/>
</dbReference>
<dbReference type="OrthoDB" id="2684236at2759"/>
<keyword evidence="2" id="KW-1185">Reference proteome</keyword>
<dbReference type="InterPro" id="IPR009836">
    <property type="entry name" value="GRDP-like"/>
</dbReference>
<comment type="caution">
    <text evidence="1">The sequence shown here is derived from an EMBL/GenBank/DDBJ whole genome shotgun (WGS) entry which is preliminary data.</text>
</comment>
<sequence length="420" mass="47733">MSNDSALLRELGRTNFNFPNEDPYAGMYRVGRYPTSPLVEVPQVKGHLALLRAFADLRTTVEGLDQGMVSTAALTHMPEDKELRWIWFVGRAVERFERWCQSLVYKDAETELAYILPPLDALMVWHSYMLNPSWYREDCSRIPVLGVTGELGRHLSDILGPKLEALLESPPTPARISKWIERTSTAFDPLEAVLTTRSIRCVICRQTLETPLMAQDGTGYLQQGFLLRCPASTCQSIVITKEILALYKLTGDLVREEPKLQSYLAGTLRTSLSDLNMGRATKVKHDVMQAPQLREPLGCRSKSEWRQAIMKAVKYNLKEIRKRMASKIKGGDGRLIRRIFSAYTDDKMFSVDLVGAVLRQGRFIAKMQELHWTASGFFESPEEQVVLKHAIARYHSDDKIEETQLSSAFDITCRAWKVSI</sequence>
<dbReference type="PANTHER" id="PTHR34365:SF7">
    <property type="entry name" value="GLYCINE-RICH DOMAIN-CONTAINING PROTEIN 1"/>
    <property type="match status" value="1"/>
</dbReference>
<name>A0A9P7G0R4_9AGAR</name>